<organism evidence="4 5">
    <name type="scientific">Mesorhabditis spiculigera</name>
    <dbReference type="NCBI Taxonomy" id="96644"/>
    <lineage>
        <taxon>Eukaryota</taxon>
        <taxon>Metazoa</taxon>
        <taxon>Ecdysozoa</taxon>
        <taxon>Nematoda</taxon>
        <taxon>Chromadorea</taxon>
        <taxon>Rhabditida</taxon>
        <taxon>Rhabditina</taxon>
        <taxon>Rhabditomorpha</taxon>
        <taxon>Rhabditoidea</taxon>
        <taxon>Rhabditidae</taxon>
        <taxon>Mesorhabditinae</taxon>
        <taxon>Mesorhabditis</taxon>
    </lineage>
</organism>
<feature type="non-terminal residue" evidence="4">
    <location>
        <position position="1"/>
    </location>
</feature>
<reference evidence="4" key="1">
    <citation type="submission" date="2023-06" db="EMBL/GenBank/DDBJ databases">
        <authorList>
            <person name="Delattre M."/>
        </authorList>
    </citation>
    <scope>NUCLEOTIDE SEQUENCE</scope>
    <source>
        <strain evidence="4">AF72</strain>
    </source>
</reference>
<evidence type="ECO:0000256" key="3">
    <source>
        <dbReference type="ARBA" id="ARBA00022833"/>
    </source>
</evidence>
<protein>
    <recommendedName>
        <fullName evidence="6">RING-type domain-containing protein</fullName>
    </recommendedName>
</protein>
<dbReference type="AlphaFoldDB" id="A0AA36D309"/>
<keyword evidence="2" id="KW-0863">Zinc-finger</keyword>
<sequence>MSVLRSALRSLLCPQFSCVDESPQQPVQLKCGRVLCRTCWDRRHRRQPDPADPVSCFSQPVTPHLLMGLISELGFHRAQFSKQTRKLTGIWVPPRPQELASLHCGVCEELYEADVGASSKNKQACLLTCGHDMCKGCYVKQRVSERRGILPFLRGASKFYGVWCRSCRAEVPGNPSDPGFSLANVVITEIDELRKLLRTSTSKLCPVEAETPLQPETLDLHSKFCGARCAGTATPQTRPESATRLRRIGRNGAKTFINKKAATLRRRTASVAKKLL</sequence>
<evidence type="ECO:0000256" key="2">
    <source>
        <dbReference type="ARBA" id="ARBA00022771"/>
    </source>
</evidence>
<dbReference type="EMBL" id="CATQJA010002657">
    <property type="protein sequence ID" value="CAJ0579756.1"/>
    <property type="molecule type" value="Genomic_DNA"/>
</dbReference>
<dbReference type="Gene3D" id="3.30.40.10">
    <property type="entry name" value="Zinc/RING finger domain, C3HC4 (zinc finger)"/>
    <property type="match status" value="1"/>
</dbReference>
<evidence type="ECO:0000256" key="1">
    <source>
        <dbReference type="ARBA" id="ARBA00022723"/>
    </source>
</evidence>
<evidence type="ECO:0000313" key="4">
    <source>
        <dbReference type="EMBL" id="CAJ0579756.1"/>
    </source>
</evidence>
<comment type="caution">
    <text evidence="4">The sequence shown here is derived from an EMBL/GenBank/DDBJ whole genome shotgun (WGS) entry which is preliminary data.</text>
</comment>
<keyword evidence="1" id="KW-0479">Metal-binding</keyword>
<dbReference type="InterPro" id="IPR013083">
    <property type="entry name" value="Znf_RING/FYVE/PHD"/>
</dbReference>
<dbReference type="Proteomes" id="UP001177023">
    <property type="component" value="Unassembled WGS sequence"/>
</dbReference>
<dbReference type="PROSITE" id="PS00518">
    <property type="entry name" value="ZF_RING_1"/>
    <property type="match status" value="1"/>
</dbReference>
<evidence type="ECO:0008006" key="6">
    <source>
        <dbReference type="Google" id="ProtNLM"/>
    </source>
</evidence>
<keyword evidence="5" id="KW-1185">Reference proteome</keyword>
<accession>A0AA36D309</accession>
<evidence type="ECO:0000313" key="5">
    <source>
        <dbReference type="Proteomes" id="UP001177023"/>
    </source>
</evidence>
<gene>
    <name evidence="4" type="ORF">MSPICULIGERA_LOCUS17962</name>
</gene>
<proteinExistence type="predicted"/>
<dbReference type="GO" id="GO:0008270">
    <property type="term" value="F:zinc ion binding"/>
    <property type="evidence" value="ECO:0007669"/>
    <property type="project" value="UniProtKB-KW"/>
</dbReference>
<name>A0AA36D309_9BILA</name>
<dbReference type="InterPro" id="IPR017907">
    <property type="entry name" value="Znf_RING_CS"/>
</dbReference>
<keyword evidence="3" id="KW-0862">Zinc</keyword>